<dbReference type="KEGG" id="llh:I41_50050"/>
<proteinExistence type="predicted"/>
<evidence type="ECO:0000256" key="1">
    <source>
        <dbReference type="SAM" id="Phobius"/>
    </source>
</evidence>
<dbReference type="Proteomes" id="UP000317909">
    <property type="component" value="Chromosome"/>
</dbReference>
<dbReference type="EMBL" id="CP036339">
    <property type="protein sequence ID" value="QDT75762.1"/>
    <property type="molecule type" value="Genomic_DNA"/>
</dbReference>
<evidence type="ECO:0000313" key="3">
    <source>
        <dbReference type="Proteomes" id="UP000317909"/>
    </source>
</evidence>
<keyword evidence="3" id="KW-1185">Reference proteome</keyword>
<feature type="transmembrane region" description="Helical" evidence="1">
    <location>
        <begin position="45"/>
        <end position="65"/>
    </location>
</feature>
<evidence type="ECO:0000313" key="2">
    <source>
        <dbReference type="EMBL" id="QDT75762.1"/>
    </source>
</evidence>
<sequence>MSSRPFDPPHLLRKMRRCDVPRPLPATRNEKDLGPTMDYASSLQVGWIAIHLFGLIVACLVRFYADTAAEGPLQGAFLLGLAGVAVATLAGEQFAWSLWTISGATLAAMIVVAVADFRCQQHDPA</sequence>
<dbReference type="AlphaFoldDB" id="A0A517U566"/>
<feature type="transmembrane region" description="Helical" evidence="1">
    <location>
        <begin position="96"/>
        <end position="115"/>
    </location>
</feature>
<dbReference type="RefSeq" id="WP_145435542.1">
    <property type="nucleotide sequence ID" value="NZ_CP036339.1"/>
</dbReference>
<keyword evidence="1" id="KW-0812">Transmembrane</keyword>
<dbReference type="OrthoDB" id="282249at2"/>
<organism evidence="2 3">
    <name type="scientific">Lacipirellula limnantheis</name>
    <dbReference type="NCBI Taxonomy" id="2528024"/>
    <lineage>
        <taxon>Bacteria</taxon>
        <taxon>Pseudomonadati</taxon>
        <taxon>Planctomycetota</taxon>
        <taxon>Planctomycetia</taxon>
        <taxon>Pirellulales</taxon>
        <taxon>Lacipirellulaceae</taxon>
        <taxon>Lacipirellula</taxon>
    </lineage>
</organism>
<keyword evidence="1" id="KW-1133">Transmembrane helix</keyword>
<reference evidence="2 3" key="1">
    <citation type="submission" date="2019-02" db="EMBL/GenBank/DDBJ databases">
        <title>Deep-cultivation of Planctomycetes and their phenomic and genomic characterization uncovers novel biology.</title>
        <authorList>
            <person name="Wiegand S."/>
            <person name="Jogler M."/>
            <person name="Boedeker C."/>
            <person name="Pinto D."/>
            <person name="Vollmers J."/>
            <person name="Rivas-Marin E."/>
            <person name="Kohn T."/>
            <person name="Peeters S.H."/>
            <person name="Heuer A."/>
            <person name="Rast P."/>
            <person name="Oberbeckmann S."/>
            <person name="Bunk B."/>
            <person name="Jeske O."/>
            <person name="Meyerdierks A."/>
            <person name="Storesund J.E."/>
            <person name="Kallscheuer N."/>
            <person name="Luecker S."/>
            <person name="Lage O.M."/>
            <person name="Pohl T."/>
            <person name="Merkel B.J."/>
            <person name="Hornburger P."/>
            <person name="Mueller R.-W."/>
            <person name="Bruemmer F."/>
            <person name="Labrenz M."/>
            <person name="Spormann A.M."/>
            <person name="Op den Camp H."/>
            <person name="Overmann J."/>
            <person name="Amann R."/>
            <person name="Jetten M.S.M."/>
            <person name="Mascher T."/>
            <person name="Medema M.H."/>
            <person name="Devos D.P."/>
            <person name="Kaster A.-K."/>
            <person name="Ovreas L."/>
            <person name="Rohde M."/>
            <person name="Galperin M.Y."/>
            <person name="Jogler C."/>
        </authorList>
    </citation>
    <scope>NUCLEOTIDE SEQUENCE [LARGE SCALE GENOMIC DNA]</scope>
    <source>
        <strain evidence="2 3">I41</strain>
    </source>
</reference>
<gene>
    <name evidence="2" type="ORF">I41_50050</name>
</gene>
<feature type="transmembrane region" description="Helical" evidence="1">
    <location>
        <begin position="72"/>
        <end position="90"/>
    </location>
</feature>
<name>A0A517U566_9BACT</name>
<keyword evidence="1" id="KW-0472">Membrane</keyword>
<protein>
    <submittedName>
        <fullName evidence="2">Uncharacterized protein</fullName>
    </submittedName>
</protein>
<accession>A0A517U566</accession>